<protein>
    <submittedName>
        <fullName evidence="1">Glycyl-radical enzyme activating protein</fullName>
    </submittedName>
</protein>
<organism evidence="1 2">
    <name type="scientific">Candidatus Methanogaster sp</name>
    <dbReference type="NCBI Taxonomy" id="3386292"/>
    <lineage>
        <taxon>Archaea</taxon>
        <taxon>Methanobacteriati</taxon>
        <taxon>Methanobacteriota</taxon>
        <taxon>Stenosarchaea group</taxon>
        <taxon>Methanomicrobia</taxon>
        <taxon>Methanosarcinales</taxon>
        <taxon>ANME-2 cluster</taxon>
        <taxon>Candidatus Methanogasteraceae</taxon>
        <taxon>Candidatus Methanogaster</taxon>
    </lineage>
</organism>
<proteinExistence type="predicted"/>
<evidence type="ECO:0000313" key="1">
    <source>
        <dbReference type="EMBL" id="PXF59437.1"/>
    </source>
</evidence>
<accession>A0AC61L0Z2</accession>
<sequence length="299" mass="32814">MRIALVGDIGRYALHDGPGIRTTVFFKGCPLCCPWCHNPEFRSPFPEVAFYASRCIGCGDCMPACPEGAIDMERPGLIDRNLCNGCGICVQVCPGRALELVGQEYEVESLLEILLRDRLFYEISGGGITLSGGEPTAQMDFVGLLLGRLKGEGINTAIETNGYFPWSVFAGILLDYLDLVLFDVKLADPAEHRRIIGVDNGVILANLARLIELRPDDVVVRVPLIPGYTATEQNITALADRVRALGVKRCSLLPYHPYGLSKAEHVGLAVDSSLPEKPLGPKEVARWRQFFDWAELVEP</sequence>
<gene>
    <name evidence="1" type="ORF">C4B59_11525</name>
</gene>
<evidence type="ECO:0000313" key="2">
    <source>
        <dbReference type="Proteomes" id="UP000248329"/>
    </source>
</evidence>
<reference evidence="1" key="1">
    <citation type="submission" date="2018-01" db="EMBL/GenBank/DDBJ databases">
        <authorList>
            <person name="Krukenberg V."/>
        </authorList>
    </citation>
    <scope>NUCLEOTIDE SEQUENCE</scope>
    <source>
        <strain evidence="1">E20ANME2</strain>
    </source>
</reference>
<dbReference type="EMBL" id="PQXF01000025">
    <property type="protein sequence ID" value="PXF59437.1"/>
    <property type="molecule type" value="Genomic_DNA"/>
</dbReference>
<name>A0AC61L0Z2_9EURY</name>
<comment type="caution">
    <text evidence="1">The sequence shown here is derived from an EMBL/GenBank/DDBJ whole genome shotgun (WGS) entry which is preliminary data.</text>
</comment>
<dbReference type="Proteomes" id="UP000248329">
    <property type="component" value="Unassembled WGS sequence"/>
</dbReference>